<gene>
    <name evidence="2" type="ORF">Mgra_00002456</name>
</gene>
<keyword evidence="1" id="KW-0812">Transmembrane</keyword>
<feature type="transmembrane region" description="Helical" evidence="1">
    <location>
        <begin position="138"/>
        <end position="165"/>
    </location>
</feature>
<protein>
    <recommendedName>
        <fullName evidence="4">SUEL-type lectin domain-containing protein</fullName>
    </recommendedName>
</protein>
<sequence>CEHRQRCVVPVNWAIFQLNKNNLNNTFEDQCSSTSKYLDAVYGCIRASTDVFGNKCPKVLSYLDVTYSCTTTILTTTTTTTTIIPTKFTTNNLLKINSNKLEKTFNNLNEYETKQEELFERNNYEVKNDENNSENGSFILYIFFLACISIISVIISIFLFIWAYLRRNKRLKVLKNKKIKKEEINNEDYYSTIKYEELIKTPQTFSSSSYYSPSSSNCSSNISNNKIIMVIQLN</sequence>
<name>A0A8S9ZYK8_9BILA</name>
<organism evidence="2 3">
    <name type="scientific">Meloidogyne graminicola</name>
    <dbReference type="NCBI Taxonomy" id="189291"/>
    <lineage>
        <taxon>Eukaryota</taxon>
        <taxon>Metazoa</taxon>
        <taxon>Ecdysozoa</taxon>
        <taxon>Nematoda</taxon>
        <taxon>Chromadorea</taxon>
        <taxon>Rhabditida</taxon>
        <taxon>Tylenchina</taxon>
        <taxon>Tylenchomorpha</taxon>
        <taxon>Tylenchoidea</taxon>
        <taxon>Meloidogynidae</taxon>
        <taxon>Meloidogyninae</taxon>
        <taxon>Meloidogyne</taxon>
    </lineage>
</organism>
<evidence type="ECO:0000313" key="2">
    <source>
        <dbReference type="EMBL" id="KAF7638003.1"/>
    </source>
</evidence>
<keyword evidence="3" id="KW-1185">Reference proteome</keyword>
<dbReference type="AlphaFoldDB" id="A0A8S9ZYK8"/>
<evidence type="ECO:0008006" key="4">
    <source>
        <dbReference type="Google" id="ProtNLM"/>
    </source>
</evidence>
<feature type="non-terminal residue" evidence="2">
    <location>
        <position position="234"/>
    </location>
</feature>
<keyword evidence="1" id="KW-0472">Membrane</keyword>
<proteinExistence type="predicted"/>
<reference evidence="2" key="1">
    <citation type="journal article" date="2020" name="Ecol. Evol.">
        <title>Genome structure and content of the rice root-knot nematode (Meloidogyne graminicola).</title>
        <authorList>
            <person name="Phan N.T."/>
            <person name="Danchin E.G.J."/>
            <person name="Klopp C."/>
            <person name="Perfus-Barbeoch L."/>
            <person name="Kozlowski D.K."/>
            <person name="Koutsovoulos G.D."/>
            <person name="Lopez-Roques C."/>
            <person name="Bouchez O."/>
            <person name="Zahm M."/>
            <person name="Besnard G."/>
            <person name="Bellafiore S."/>
        </authorList>
    </citation>
    <scope>NUCLEOTIDE SEQUENCE</scope>
    <source>
        <strain evidence="2">VN-18</strain>
    </source>
</reference>
<accession>A0A8S9ZYK8</accession>
<dbReference type="Proteomes" id="UP000605970">
    <property type="component" value="Unassembled WGS sequence"/>
</dbReference>
<dbReference type="OrthoDB" id="5906672at2759"/>
<comment type="caution">
    <text evidence="2">The sequence shown here is derived from an EMBL/GenBank/DDBJ whole genome shotgun (WGS) entry which is preliminary data.</text>
</comment>
<evidence type="ECO:0000256" key="1">
    <source>
        <dbReference type="SAM" id="Phobius"/>
    </source>
</evidence>
<keyword evidence="1" id="KW-1133">Transmembrane helix</keyword>
<evidence type="ECO:0000313" key="3">
    <source>
        <dbReference type="Proteomes" id="UP000605970"/>
    </source>
</evidence>
<dbReference type="EMBL" id="JABEBT010000015">
    <property type="protein sequence ID" value="KAF7638003.1"/>
    <property type="molecule type" value="Genomic_DNA"/>
</dbReference>